<sequence length="93" mass="10932">MITWICKACGKYKRFYPDTLRSGQIVYFCQYDIQAGNIRKIFRKGVILKIRKNILTILDQGIIFYYKSTQVYPADAPAKFVYKIFGECRCGRN</sequence>
<proteinExistence type="predicted"/>
<comment type="caution">
    <text evidence="1">The sequence shown here is derived from an EMBL/GenBank/DDBJ whole genome shotgun (WGS) entry which is preliminary data.</text>
</comment>
<dbReference type="EMBL" id="JAOEEO010000001">
    <property type="protein sequence ID" value="MDH0562274.1"/>
    <property type="molecule type" value="Genomic_DNA"/>
</dbReference>
<evidence type="ECO:0000313" key="1">
    <source>
        <dbReference type="EMBL" id="MDH0562274.1"/>
    </source>
</evidence>
<protein>
    <submittedName>
        <fullName evidence="1">Uncharacterized protein</fullName>
    </submittedName>
</protein>
<accession>A0AA42I4W0</accession>
<reference evidence="1" key="1">
    <citation type="submission" date="2022-09" db="EMBL/GenBank/DDBJ databases">
        <title>Intensive care unit water sources are persistently colonized with multi-drug resistant bacteria and are the site of extensive horizontal gene transfer of antibiotic resistance genes.</title>
        <authorList>
            <person name="Diorio-Toth L."/>
        </authorList>
    </citation>
    <scope>NUCLEOTIDE SEQUENCE</scope>
    <source>
        <strain evidence="1">GD04005</strain>
    </source>
</reference>
<name>A0AA42I4W0_9GAMM</name>
<evidence type="ECO:0000313" key="2">
    <source>
        <dbReference type="Proteomes" id="UP001159329"/>
    </source>
</evidence>
<gene>
    <name evidence="1" type="ORF">N7644_01100</name>
</gene>
<organism evidence="1 2">
    <name type="scientific">Acinetobacter courvalinii</name>
    <dbReference type="NCBI Taxonomy" id="280147"/>
    <lineage>
        <taxon>Bacteria</taxon>
        <taxon>Pseudomonadati</taxon>
        <taxon>Pseudomonadota</taxon>
        <taxon>Gammaproteobacteria</taxon>
        <taxon>Moraxellales</taxon>
        <taxon>Moraxellaceae</taxon>
        <taxon>Acinetobacter</taxon>
    </lineage>
</organism>
<dbReference type="Proteomes" id="UP001159329">
    <property type="component" value="Unassembled WGS sequence"/>
</dbReference>
<dbReference type="AlphaFoldDB" id="A0AA42I4W0"/>